<dbReference type="EMBL" id="CP045644">
    <property type="protein sequence ID" value="QFZ87761.1"/>
    <property type="molecule type" value="Genomic_DNA"/>
</dbReference>
<reference evidence="1 2" key="1">
    <citation type="submission" date="2019-10" db="EMBL/GenBank/DDBJ databases">
        <title>Complete genome sequence of Variovorax paradoxus 5C-2.</title>
        <authorList>
            <person name="Gogoleva N.E."/>
            <person name="Balkin A.S."/>
        </authorList>
    </citation>
    <scope>NUCLEOTIDE SEQUENCE [LARGE SCALE GENOMIC DNA]</scope>
    <source>
        <strain evidence="1 2">5C-2</strain>
    </source>
</reference>
<organism evidence="1 2">
    <name type="scientific">Variovorax paradoxus</name>
    <dbReference type="NCBI Taxonomy" id="34073"/>
    <lineage>
        <taxon>Bacteria</taxon>
        <taxon>Pseudomonadati</taxon>
        <taxon>Pseudomonadota</taxon>
        <taxon>Betaproteobacteria</taxon>
        <taxon>Burkholderiales</taxon>
        <taxon>Comamonadaceae</taxon>
        <taxon>Variovorax</taxon>
    </lineage>
</organism>
<evidence type="ECO:0008006" key="3">
    <source>
        <dbReference type="Google" id="ProtNLM"/>
    </source>
</evidence>
<dbReference type="Proteomes" id="UP000326780">
    <property type="component" value="Chromosome"/>
</dbReference>
<evidence type="ECO:0000313" key="1">
    <source>
        <dbReference type="EMBL" id="QFZ87761.1"/>
    </source>
</evidence>
<gene>
    <name evidence="1" type="ORF">GFK26_26325</name>
</gene>
<proteinExistence type="predicted"/>
<accession>A0A5Q0MDN2</accession>
<name>A0A5Q0MDN2_VARPD</name>
<protein>
    <recommendedName>
        <fullName evidence="3">GGDEF domain-containing protein</fullName>
    </recommendedName>
</protein>
<dbReference type="AlphaFoldDB" id="A0A5Q0MDN2"/>
<sequence length="174" mass="19095">MCALVFIANLAQLADTDGPEVAAGVSREIRRRLFAAFPPSGDTDLSCLRDDCFLLRTRHAQLDDLLAALGREPIFVKGIAAQPQLHADWIALRDSGPMSPAEIELALWAAQPHPAPAPTARARPASDVVVDDIEHVYDLRIARQGDALWLRERCLRGAEERARIDTLFAQLQPG</sequence>
<evidence type="ECO:0000313" key="2">
    <source>
        <dbReference type="Proteomes" id="UP000326780"/>
    </source>
</evidence>